<comment type="subcellular location">
    <subcellularLocation>
        <location evidence="1">Cell membrane</location>
        <topology evidence="1">Multi-pass membrane protein</topology>
    </subcellularLocation>
</comment>
<dbReference type="EMBL" id="MCGI01000004">
    <property type="protein sequence ID" value="ODM09490.1"/>
    <property type="molecule type" value="Genomic_DNA"/>
</dbReference>
<dbReference type="CDD" id="cd12912">
    <property type="entry name" value="PDC2_MCP_like"/>
    <property type="match status" value="1"/>
</dbReference>
<dbReference type="Gene3D" id="3.20.20.450">
    <property type="entry name" value="EAL domain"/>
    <property type="match status" value="1"/>
</dbReference>
<dbReference type="Pfam" id="PF00990">
    <property type="entry name" value="GGDEF"/>
    <property type="match status" value="1"/>
</dbReference>
<dbReference type="NCBIfam" id="TIGR00254">
    <property type="entry name" value="GGDEF"/>
    <property type="match status" value="1"/>
</dbReference>
<dbReference type="InterPro" id="IPR043128">
    <property type="entry name" value="Rev_trsase/Diguanyl_cyclase"/>
</dbReference>
<organism evidence="9 10">
    <name type="scientific">Eisenbergiella tayi</name>
    <dbReference type="NCBI Taxonomy" id="1432052"/>
    <lineage>
        <taxon>Bacteria</taxon>
        <taxon>Bacillati</taxon>
        <taxon>Bacillota</taxon>
        <taxon>Clostridia</taxon>
        <taxon>Lachnospirales</taxon>
        <taxon>Lachnospiraceae</taxon>
        <taxon>Eisenbergiella</taxon>
    </lineage>
</organism>
<feature type="transmembrane region" description="Helical" evidence="6">
    <location>
        <begin position="291"/>
        <end position="314"/>
    </location>
</feature>
<dbReference type="InterPro" id="IPR001633">
    <property type="entry name" value="EAL_dom"/>
</dbReference>
<evidence type="ECO:0000256" key="2">
    <source>
        <dbReference type="ARBA" id="ARBA00022475"/>
    </source>
</evidence>
<evidence type="ECO:0000256" key="6">
    <source>
        <dbReference type="SAM" id="Phobius"/>
    </source>
</evidence>
<dbReference type="GO" id="GO:0005886">
    <property type="term" value="C:plasma membrane"/>
    <property type="evidence" value="ECO:0007669"/>
    <property type="project" value="UniProtKB-SubCell"/>
</dbReference>
<dbReference type="PROSITE" id="PS50887">
    <property type="entry name" value="GGDEF"/>
    <property type="match status" value="1"/>
</dbReference>
<keyword evidence="5 6" id="KW-0472">Membrane</keyword>
<evidence type="ECO:0000256" key="4">
    <source>
        <dbReference type="ARBA" id="ARBA00022989"/>
    </source>
</evidence>
<evidence type="ECO:0000256" key="1">
    <source>
        <dbReference type="ARBA" id="ARBA00004651"/>
    </source>
</evidence>
<feature type="domain" description="GGDEF" evidence="8">
    <location>
        <begin position="351"/>
        <end position="485"/>
    </location>
</feature>
<dbReference type="Pfam" id="PF02743">
    <property type="entry name" value="dCache_1"/>
    <property type="match status" value="1"/>
</dbReference>
<dbReference type="PATRIC" id="fig|1432052.3.peg.4277"/>
<dbReference type="InterPro" id="IPR050706">
    <property type="entry name" value="Cyclic-di-GMP_PDE-like"/>
</dbReference>
<dbReference type="Proteomes" id="UP000095003">
    <property type="component" value="Unassembled WGS sequence"/>
</dbReference>
<keyword evidence="3 6" id="KW-0812">Transmembrane</keyword>
<sequence length="748" mass="85644">MITEKRLKKQITIAAVTAAGIFAALAVTAVMAFITLSRAQKNEAEIYLNEVTEQYKSTIVTQMEGYLHVLEALSTILGEKEMEEDEILDILEIENYQNDFIRMGFVGTDGIGELVDMDGVRYESVRLGEEEFIQEAMKGNSVVSNTMRDRFDDGYINCYGVPVYRKGELLGVLTAASEYESFGKIISRPIFNGSAYLHIIDSNGDFVIRSGHKLIENEDCQNIFDMDLLGAGIEENLLSQLKTGETFFSGFTRNNTKFWVFFAPIERNGWYLMCMIPQKALNANFNRMTRVAIAVFSIIILLLVILFAYIYMLIRNNRNEMRRLAYYDPLTGLYNKARFVEEAMSLLKQKSDYALVLLDVVNFKFVNELFGYEKGDVLLRHVAQVCMDAIDNTELCCRDNSDKFALLMSYGEKQALTDRLTKVMESISRCQLDPVQEYRILCNCGVKTVENYNGRVDFDVFWDRADLALKNAKGNQNDAIIFYGEELHEREVKRNEIERIMHTALSNREYRMYLQPKVDLESGRVCGAEALVRWVRPRGGMIYPDEFIPVFEQNGFITNLDMYMLEEACVYLNGLLKMGISGICISVNQSRILFYKQDYLNQIEKIIRKHHIDPSLIILEVTEGITMENLEEMKRLVRELHKMGFAVSMDDFGSGYSSLNILKELDIDELKLDKAFLADTGEQEKRDIIMKNIINLAGELHIKTVTEGVESASQADFIRSIHCDIGQGYYYAKPMPEDEFTRFITGKA</sequence>
<dbReference type="Gene3D" id="3.30.70.270">
    <property type="match status" value="1"/>
</dbReference>
<evidence type="ECO:0000313" key="10">
    <source>
        <dbReference type="Proteomes" id="UP000095003"/>
    </source>
</evidence>
<comment type="caution">
    <text evidence="9">The sequence shown here is derived from an EMBL/GenBank/DDBJ whole genome shotgun (WGS) entry which is preliminary data.</text>
</comment>
<dbReference type="AlphaFoldDB" id="A0A1E3AL85"/>
<evidence type="ECO:0000256" key="3">
    <source>
        <dbReference type="ARBA" id="ARBA00022692"/>
    </source>
</evidence>
<dbReference type="Gene3D" id="3.30.450.20">
    <property type="entry name" value="PAS domain"/>
    <property type="match status" value="1"/>
</dbReference>
<dbReference type="RefSeq" id="WP_069158038.1">
    <property type="nucleotide sequence ID" value="NZ_DBFYTC010000176.1"/>
</dbReference>
<name>A0A1E3AL85_9FIRM</name>
<dbReference type="GO" id="GO:0071111">
    <property type="term" value="F:cyclic-guanylate-specific phosphodiesterase activity"/>
    <property type="evidence" value="ECO:0007669"/>
    <property type="project" value="InterPro"/>
</dbReference>
<dbReference type="Pfam" id="PF00563">
    <property type="entry name" value="EAL"/>
    <property type="match status" value="1"/>
</dbReference>
<dbReference type="CDD" id="cd01948">
    <property type="entry name" value="EAL"/>
    <property type="match status" value="1"/>
</dbReference>
<dbReference type="GeneID" id="93301826"/>
<dbReference type="InterPro" id="IPR035919">
    <property type="entry name" value="EAL_sf"/>
</dbReference>
<dbReference type="SMART" id="SM00267">
    <property type="entry name" value="GGDEF"/>
    <property type="match status" value="1"/>
</dbReference>
<dbReference type="PANTHER" id="PTHR33121:SF71">
    <property type="entry name" value="OXYGEN SENSOR PROTEIN DOSP"/>
    <property type="match status" value="1"/>
</dbReference>
<reference evidence="9 10" key="1">
    <citation type="submission" date="2016-07" db="EMBL/GenBank/DDBJ databases">
        <title>Characterization of isolates of Eisenbergiella tayi derived from blood cultures, using whole genome sequencing.</title>
        <authorList>
            <person name="Burdz T."/>
            <person name="Wiebe D."/>
            <person name="Huynh C."/>
            <person name="Bernard K."/>
        </authorList>
    </citation>
    <scope>NUCLEOTIDE SEQUENCE [LARGE SCALE GENOMIC DNA]</scope>
    <source>
        <strain evidence="9 10">NML 120489</strain>
    </source>
</reference>
<dbReference type="InterPro" id="IPR029787">
    <property type="entry name" value="Nucleotide_cyclase"/>
</dbReference>
<feature type="transmembrane region" description="Helical" evidence="6">
    <location>
        <begin position="12"/>
        <end position="34"/>
    </location>
</feature>
<dbReference type="PROSITE" id="PS50883">
    <property type="entry name" value="EAL"/>
    <property type="match status" value="1"/>
</dbReference>
<evidence type="ECO:0000256" key="5">
    <source>
        <dbReference type="ARBA" id="ARBA00023136"/>
    </source>
</evidence>
<dbReference type="InterPro" id="IPR033479">
    <property type="entry name" value="dCache_1"/>
</dbReference>
<dbReference type="InterPro" id="IPR000160">
    <property type="entry name" value="GGDEF_dom"/>
</dbReference>
<gene>
    <name evidence="9" type="primary">cph2_8</name>
    <name evidence="9" type="ORF">BEH84_03857</name>
</gene>
<dbReference type="SUPFAM" id="SSF55073">
    <property type="entry name" value="Nucleotide cyclase"/>
    <property type="match status" value="1"/>
</dbReference>
<dbReference type="CDD" id="cd01949">
    <property type="entry name" value="GGDEF"/>
    <property type="match status" value="1"/>
</dbReference>
<protein>
    <submittedName>
        <fullName evidence="9">Phytochrome-like protein cph2</fullName>
    </submittedName>
</protein>
<feature type="domain" description="EAL" evidence="7">
    <location>
        <begin position="494"/>
        <end position="748"/>
    </location>
</feature>
<proteinExistence type="predicted"/>
<dbReference type="PANTHER" id="PTHR33121">
    <property type="entry name" value="CYCLIC DI-GMP PHOSPHODIESTERASE PDEF"/>
    <property type="match status" value="1"/>
</dbReference>
<keyword evidence="4 6" id="KW-1133">Transmembrane helix</keyword>
<keyword evidence="2" id="KW-1003">Cell membrane</keyword>
<evidence type="ECO:0000259" key="8">
    <source>
        <dbReference type="PROSITE" id="PS50887"/>
    </source>
</evidence>
<dbReference type="CDD" id="cd18773">
    <property type="entry name" value="PDC1_HK_sensor"/>
    <property type="match status" value="1"/>
</dbReference>
<evidence type="ECO:0000313" key="9">
    <source>
        <dbReference type="EMBL" id="ODM09490.1"/>
    </source>
</evidence>
<dbReference type="SMART" id="SM00052">
    <property type="entry name" value="EAL"/>
    <property type="match status" value="1"/>
</dbReference>
<dbReference type="SUPFAM" id="SSF141868">
    <property type="entry name" value="EAL domain-like"/>
    <property type="match status" value="1"/>
</dbReference>
<accession>A0A1E3AL85</accession>
<evidence type="ECO:0000259" key="7">
    <source>
        <dbReference type="PROSITE" id="PS50883"/>
    </source>
</evidence>